<keyword evidence="3" id="KW-0378">Hydrolase</keyword>
<dbReference type="NCBIfam" id="NF001862">
    <property type="entry name" value="PRK00601.1"/>
    <property type="match status" value="1"/>
</dbReference>
<evidence type="ECO:0000313" key="7">
    <source>
        <dbReference type="Proteomes" id="UP001157381"/>
    </source>
</evidence>
<dbReference type="Proteomes" id="UP001157381">
    <property type="component" value="Segment"/>
</dbReference>
<comment type="similarity">
    <text evidence="1">Belongs to the dUTPase family.</text>
</comment>
<dbReference type="NCBIfam" id="TIGR00576">
    <property type="entry name" value="dut"/>
    <property type="match status" value="1"/>
</dbReference>
<feature type="domain" description="dUTPase-like" evidence="5">
    <location>
        <begin position="31"/>
        <end position="158"/>
    </location>
</feature>
<dbReference type="InterPro" id="IPR033704">
    <property type="entry name" value="dUTPase_trimeric"/>
</dbReference>
<dbReference type="Gene3D" id="2.70.40.10">
    <property type="match status" value="1"/>
</dbReference>
<protein>
    <recommendedName>
        <fullName evidence="2">dUTP diphosphatase</fullName>
        <ecNumber evidence="2">3.6.1.23</ecNumber>
    </recommendedName>
</protein>
<dbReference type="InterPro" id="IPR036157">
    <property type="entry name" value="dUTPase-like_sf"/>
</dbReference>
<reference evidence="6 7" key="1">
    <citation type="journal article" date="2022" name="Virus Genes">
        <title>The complete genome sequence of an alphabaculovirus from the brown tussock moth, Olene mendosa Hubner, expands our knowledge of lymantriine baculovirus diversity and evolution.</title>
        <authorList>
            <person name="Harrison R.L."/>
            <person name="Rowley D.L."/>
        </authorList>
    </citation>
    <scope>NUCLEOTIDE SEQUENCE [LARGE SCALE GENOMIC DNA]</scope>
    <source>
        <strain evidence="6">435</strain>
    </source>
</reference>
<dbReference type="RefSeq" id="YP_010805387.1">
    <property type="nucleotide sequence ID" value="NC_077147.1"/>
</dbReference>
<dbReference type="GO" id="GO:0006226">
    <property type="term" value="P:dUMP biosynthetic process"/>
    <property type="evidence" value="ECO:0007669"/>
    <property type="project" value="InterPro"/>
</dbReference>
<dbReference type="InterPro" id="IPR029054">
    <property type="entry name" value="dUTPase-like"/>
</dbReference>
<dbReference type="InterPro" id="IPR008181">
    <property type="entry name" value="dUTPase"/>
</dbReference>
<evidence type="ECO:0000256" key="1">
    <source>
        <dbReference type="ARBA" id="ARBA00006581"/>
    </source>
</evidence>
<dbReference type="Pfam" id="PF00692">
    <property type="entry name" value="dUTPase"/>
    <property type="match status" value="1"/>
</dbReference>
<dbReference type="SUPFAM" id="SSF51283">
    <property type="entry name" value="dUTPase-like"/>
    <property type="match status" value="1"/>
</dbReference>
<dbReference type="GeneID" id="80544281"/>
<dbReference type="PANTHER" id="PTHR11241:SF0">
    <property type="entry name" value="DEOXYURIDINE 5'-TRIPHOSPHATE NUCLEOTIDOHYDROLASE"/>
    <property type="match status" value="1"/>
</dbReference>
<proteinExistence type="inferred from homology"/>
<accession>A0AAX3AUZ4</accession>
<evidence type="ECO:0000313" key="6">
    <source>
        <dbReference type="EMBL" id="UOQ18886.1"/>
    </source>
</evidence>
<evidence type="ECO:0000256" key="4">
    <source>
        <dbReference type="ARBA" id="ARBA00023080"/>
    </source>
</evidence>
<name>A0AAX3AUZ4_9ABAC</name>
<dbReference type="EC" id="3.6.1.23" evidence="2"/>
<evidence type="ECO:0000256" key="2">
    <source>
        <dbReference type="ARBA" id="ARBA00012379"/>
    </source>
</evidence>
<keyword evidence="4" id="KW-0546">Nucleotide metabolism</keyword>
<sequence>MCIYKASRRLFVKMNSELKYVKISERAGDLAHASVGAAGLDLKSAEEAVIPPGGRVSVSTDLIICLPPGTYGRISSRSGLAFKHDVEAFAGVIDNDYRGVVRVLLRNFGSSNYKIRRGDRIAQMIVQPYLNLQCRLKLIDLSFLDATERNDQGFGSTGC</sequence>
<evidence type="ECO:0000259" key="5">
    <source>
        <dbReference type="Pfam" id="PF00692"/>
    </source>
</evidence>
<evidence type="ECO:0000256" key="3">
    <source>
        <dbReference type="ARBA" id="ARBA00022801"/>
    </source>
</evidence>
<dbReference type="CDD" id="cd07557">
    <property type="entry name" value="trimeric_dUTPase"/>
    <property type="match status" value="1"/>
</dbReference>
<dbReference type="GO" id="GO:0000287">
    <property type="term" value="F:magnesium ion binding"/>
    <property type="evidence" value="ECO:0007669"/>
    <property type="project" value="InterPro"/>
</dbReference>
<keyword evidence="7" id="KW-1185">Reference proteome</keyword>
<dbReference type="GO" id="GO:0004170">
    <property type="term" value="F:dUTP diphosphatase activity"/>
    <property type="evidence" value="ECO:0007669"/>
    <property type="project" value="UniProtKB-EC"/>
</dbReference>
<dbReference type="EMBL" id="MZ766431">
    <property type="protein sequence ID" value="UOQ18886.1"/>
    <property type="molecule type" value="Genomic_DNA"/>
</dbReference>
<organism evidence="6 7">
    <name type="scientific">Olene mendosa nucleopolyhedrovirus</name>
    <dbReference type="NCBI Taxonomy" id="2933796"/>
    <lineage>
        <taxon>Viruses</taxon>
        <taxon>Viruses incertae sedis</taxon>
        <taxon>Naldaviricetes</taxon>
        <taxon>Lefavirales</taxon>
        <taxon>Baculoviridae</taxon>
        <taxon>Alphabaculovirus</taxon>
        <taxon>Alphabaculovirus olmendosae</taxon>
    </lineage>
</organism>
<dbReference type="KEGG" id="vg:80544281"/>
<dbReference type="GO" id="GO:0046081">
    <property type="term" value="P:dUTP catabolic process"/>
    <property type="evidence" value="ECO:0007669"/>
    <property type="project" value="InterPro"/>
</dbReference>
<dbReference type="PANTHER" id="PTHR11241">
    <property type="entry name" value="DEOXYURIDINE 5'-TRIPHOSPHATE NUCLEOTIDOHYDROLASE"/>
    <property type="match status" value="1"/>
</dbReference>